<organism evidence="8 10">
    <name type="scientific">Caulochytrium protostelioides</name>
    <dbReference type="NCBI Taxonomy" id="1555241"/>
    <lineage>
        <taxon>Eukaryota</taxon>
        <taxon>Fungi</taxon>
        <taxon>Fungi incertae sedis</taxon>
        <taxon>Chytridiomycota</taxon>
        <taxon>Chytridiomycota incertae sedis</taxon>
        <taxon>Chytridiomycetes</taxon>
        <taxon>Caulochytriales</taxon>
        <taxon>Caulochytriaceae</taxon>
        <taxon>Caulochytrium</taxon>
    </lineage>
</organism>
<dbReference type="OrthoDB" id="8068875at2759"/>
<accession>A0A4P9X5X4</accession>
<evidence type="ECO:0000256" key="3">
    <source>
        <dbReference type="ARBA" id="ARBA00022679"/>
    </source>
</evidence>
<dbReference type="GO" id="GO:0061630">
    <property type="term" value="F:ubiquitin protein ligase activity"/>
    <property type="evidence" value="ECO:0007669"/>
    <property type="project" value="UniProtKB-EC"/>
</dbReference>
<keyword evidence="3" id="KW-0808">Transferase</keyword>
<dbReference type="Proteomes" id="UP000274922">
    <property type="component" value="Unassembled WGS sequence"/>
</dbReference>
<dbReference type="Gene3D" id="3.90.1750.10">
    <property type="entry name" value="Hect, E3 ligase catalytic domains"/>
    <property type="match status" value="1"/>
</dbReference>
<evidence type="ECO:0000313" key="10">
    <source>
        <dbReference type="Proteomes" id="UP000274922"/>
    </source>
</evidence>
<dbReference type="Proteomes" id="UP000268535">
    <property type="component" value="Unassembled WGS sequence"/>
</dbReference>
<dbReference type="GO" id="GO:0000209">
    <property type="term" value="P:protein polyubiquitination"/>
    <property type="evidence" value="ECO:0007669"/>
    <property type="project" value="InterPro"/>
</dbReference>
<dbReference type="EMBL" id="ML014209">
    <property type="protein sequence ID" value="RKP00567.1"/>
    <property type="molecule type" value="Genomic_DNA"/>
</dbReference>
<dbReference type="FunFam" id="3.30.2160.10:FF:000002">
    <property type="entry name" value="Putative Ubiquitin-protein ligase E3C"/>
    <property type="match status" value="1"/>
</dbReference>
<dbReference type="Gene3D" id="3.30.2410.10">
    <property type="entry name" value="Hect, E3 ligase catalytic domain"/>
    <property type="match status" value="1"/>
</dbReference>
<protein>
    <recommendedName>
        <fullName evidence="2">HECT-type E3 ubiquitin transferase</fullName>
        <ecNumber evidence="2">2.3.2.26</ecNumber>
    </recommendedName>
</protein>
<dbReference type="STRING" id="1555241.A0A4P9X5X4"/>
<dbReference type="SMART" id="SM00119">
    <property type="entry name" value="HECTc"/>
    <property type="match status" value="1"/>
</dbReference>
<evidence type="ECO:0000313" key="7">
    <source>
        <dbReference type="EMBL" id="RKO96989.1"/>
    </source>
</evidence>
<dbReference type="EMBL" id="ML009478">
    <property type="protein sequence ID" value="RKO96989.1"/>
    <property type="molecule type" value="Genomic_DNA"/>
</dbReference>
<dbReference type="Pfam" id="PF00632">
    <property type="entry name" value="HECT"/>
    <property type="match status" value="1"/>
</dbReference>
<evidence type="ECO:0000259" key="6">
    <source>
        <dbReference type="PROSITE" id="PS50237"/>
    </source>
</evidence>
<keyword evidence="10" id="KW-1185">Reference proteome</keyword>
<dbReference type="AlphaFoldDB" id="A0A4P9X5X4"/>
<dbReference type="EC" id="2.3.2.26" evidence="2"/>
<evidence type="ECO:0000313" key="9">
    <source>
        <dbReference type="Proteomes" id="UP000268535"/>
    </source>
</evidence>
<feature type="active site" description="Glycyl thioester intermediate" evidence="5">
    <location>
        <position position="377"/>
    </location>
</feature>
<name>A0A4P9X5X4_9FUNG</name>
<dbReference type="PANTHER" id="PTHR45700:SF2">
    <property type="entry name" value="UBIQUITIN-PROTEIN LIGASE E3C"/>
    <property type="match status" value="1"/>
</dbReference>
<gene>
    <name evidence="7" type="ORF">CAUPRSCDRAFT_7192</name>
    <name evidence="8" type="ORF">CXG81DRAFT_13056</name>
</gene>
<evidence type="ECO:0000256" key="5">
    <source>
        <dbReference type="PROSITE-ProRule" id="PRU00104"/>
    </source>
</evidence>
<sequence length="409" mass="46660">MSLFRGAVILKYLPFATHFERRMEIFVEWCRRDRAAHADPNEFGYITSGLSARIRRGHIFEDGYMRLNVPSRDSSILKRRIVIEFIDQFGLEEAGIDAGGVFKEFLTSLVAEAFQPNAGLFKATADQLLYPNPGAYAQDETHLGYMTFLGKMVGKALYEQLLIDIEFTTFFLAKWLGRRSYLDDLPSLDPTLYKGLLYLKSAPDAAELELTFSIDEDEFGVSKTFDLIPNGRTIAVTNANRLRYIYLVADYRLNREIEAQCRAFFSGLSALLRPEWLRIFNTRELQIMLSGAPGVPIDVEDLRQNTLYTGVYDQDHPTIRLFWAWFANQTDDIRRQFTRFATSCSRPPLLGFKDLVPLFCIRDAGTDLQRLPTASTCVNLLKLPQYTTYEQLAAQMEKAVTSNAGFDLS</sequence>
<dbReference type="FunFam" id="3.30.2410.10:FF:000011">
    <property type="entry name" value="Putative Ubiquitin-protein ligase E3C"/>
    <property type="match status" value="1"/>
</dbReference>
<dbReference type="PANTHER" id="PTHR45700">
    <property type="entry name" value="UBIQUITIN-PROTEIN LIGASE E3C"/>
    <property type="match status" value="1"/>
</dbReference>
<evidence type="ECO:0000313" key="8">
    <source>
        <dbReference type="EMBL" id="RKP00567.1"/>
    </source>
</evidence>
<dbReference type="PROSITE" id="PS50237">
    <property type="entry name" value="HECT"/>
    <property type="match status" value="1"/>
</dbReference>
<reference evidence="7" key="3">
    <citation type="submission" date="2018-08" db="EMBL/GenBank/DDBJ databases">
        <title>Leveraging single-cell genomics to expand the Fungal Tree of Life.</title>
        <authorList>
            <consortium name="DOE Joint Genome Institute"/>
            <person name="Ahrendt S.R."/>
            <person name="Quandt C.A."/>
            <person name="Ciobanu D."/>
            <person name="Clum A."/>
            <person name="Salamov A."/>
            <person name="Andreopoulos B."/>
            <person name="Cheng J.-F."/>
            <person name="Woyke T."/>
            <person name="Pelin A."/>
            <person name="Henrissat B."/>
            <person name="Reynolds N."/>
            <person name="Benny G.L."/>
            <person name="Smith M.E."/>
            <person name="James T.Y."/>
            <person name="Grigoriev I.V."/>
        </authorList>
    </citation>
    <scope>NUCLEOTIDE SEQUENCE</scope>
    <source>
        <strain evidence="7">ATCC 52028</strain>
    </source>
</reference>
<dbReference type="GO" id="GO:0006511">
    <property type="term" value="P:ubiquitin-dependent protein catabolic process"/>
    <property type="evidence" value="ECO:0007669"/>
    <property type="project" value="TreeGrafter"/>
</dbReference>
<keyword evidence="4 5" id="KW-0833">Ubl conjugation pathway</keyword>
<dbReference type="InterPro" id="IPR000569">
    <property type="entry name" value="HECT_dom"/>
</dbReference>
<evidence type="ECO:0000256" key="4">
    <source>
        <dbReference type="ARBA" id="ARBA00022786"/>
    </source>
</evidence>
<reference evidence="9 10" key="1">
    <citation type="journal article" date="2018" name="Nat. Microbiol.">
        <title>Leveraging single-cell genomics to expand the fungal tree of life.</title>
        <authorList>
            <person name="Ahrendt S.R."/>
            <person name="Quandt C.A."/>
            <person name="Ciobanu D."/>
            <person name="Clum A."/>
            <person name="Salamov A."/>
            <person name="Andreopoulos B."/>
            <person name="Cheng J.F."/>
            <person name="Woyke T."/>
            <person name="Pelin A."/>
            <person name="Henrissat B."/>
            <person name="Reynolds N.K."/>
            <person name="Benny G.L."/>
            <person name="Smith M.E."/>
            <person name="James T.Y."/>
            <person name="Grigoriev I.V."/>
        </authorList>
    </citation>
    <scope>NUCLEOTIDE SEQUENCE [LARGE SCALE GENOMIC DNA]</scope>
    <source>
        <strain evidence="9 10">ATCC 52028</strain>
    </source>
</reference>
<comment type="catalytic activity">
    <reaction evidence="1">
        <text>S-ubiquitinyl-[E2 ubiquitin-conjugating enzyme]-L-cysteine + [acceptor protein]-L-lysine = [E2 ubiquitin-conjugating enzyme]-L-cysteine + N(6)-ubiquitinyl-[acceptor protein]-L-lysine.</text>
        <dbReference type="EC" id="2.3.2.26"/>
    </reaction>
</comment>
<proteinExistence type="predicted"/>
<evidence type="ECO:0000256" key="2">
    <source>
        <dbReference type="ARBA" id="ARBA00012485"/>
    </source>
</evidence>
<dbReference type="SUPFAM" id="SSF56204">
    <property type="entry name" value="Hect, E3 ligase catalytic domain"/>
    <property type="match status" value="1"/>
</dbReference>
<reference evidence="8" key="2">
    <citation type="submission" date="2018-04" db="EMBL/GenBank/DDBJ databases">
        <title>Leveraging single-cell genomics to expand the Fungal Tree of Life.</title>
        <authorList>
            <consortium name="DOE Joint Genome Institute"/>
            <person name="Ahrendt S.R."/>
            <person name="Quandt C.A."/>
            <person name="Ciobanu D."/>
            <person name="Clum A."/>
            <person name="Salamov A."/>
            <person name="Andreopoulos B."/>
            <person name="Cheng J.-F."/>
            <person name="Woyke T."/>
            <person name="Pelin A."/>
            <person name="Henrissat B."/>
            <person name="Benny G.L."/>
            <person name="Smith M.E."/>
            <person name="James T.Y."/>
            <person name="Grigoriev I.V."/>
        </authorList>
    </citation>
    <scope>NUCLEOTIDE SEQUENCE</scope>
    <source>
        <strain evidence="8">ATCC 52028</strain>
    </source>
</reference>
<dbReference type="InterPro" id="IPR044611">
    <property type="entry name" value="E3A/B/C-like"/>
</dbReference>
<evidence type="ECO:0000256" key="1">
    <source>
        <dbReference type="ARBA" id="ARBA00000885"/>
    </source>
</evidence>
<dbReference type="CDD" id="cd00078">
    <property type="entry name" value="HECTc"/>
    <property type="match status" value="1"/>
</dbReference>
<dbReference type="Gene3D" id="3.30.2160.10">
    <property type="entry name" value="Hect, E3 ligase catalytic domain"/>
    <property type="match status" value="1"/>
</dbReference>
<feature type="domain" description="HECT" evidence="6">
    <location>
        <begin position="73"/>
        <end position="409"/>
    </location>
</feature>
<dbReference type="InterPro" id="IPR035983">
    <property type="entry name" value="Hect_E3_ubiquitin_ligase"/>
</dbReference>